<dbReference type="InterPro" id="IPR036680">
    <property type="entry name" value="SPOR-like_sf"/>
</dbReference>
<feature type="domain" description="SPOR" evidence="2">
    <location>
        <begin position="184"/>
        <end position="258"/>
    </location>
</feature>
<name>A0A174LH14_9FIRM</name>
<evidence type="ECO:0000313" key="4">
    <source>
        <dbReference type="Proteomes" id="UP000095485"/>
    </source>
</evidence>
<dbReference type="EMBL" id="CZAY01000004">
    <property type="protein sequence ID" value="CUP20920.1"/>
    <property type="molecule type" value="Genomic_DNA"/>
</dbReference>
<proteinExistence type="predicted"/>
<evidence type="ECO:0000256" key="1">
    <source>
        <dbReference type="ARBA" id="ARBA00022801"/>
    </source>
</evidence>
<dbReference type="EC" id="3.5.1.28" evidence="3"/>
<dbReference type="Gene3D" id="3.40.630.40">
    <property type="entry name" value="Zn-dependent exopeptidases"/>
    <property type="match status" value="1"/>
</dbReference>
<dbReference type="PROSITE" id="PS51724">
    <property type="entry name" value="SPOR"/>
    <property type="match status" value="1"/>
</dbReference>
<dbReference type="Gene3D" id="3.30.70.1070">
    <property type="entry name" value="Sporulation related repeat"/>
    <property type="match status" value="1"/>
</dbReference>
<dbReference type="PANTHER" id="PTHR30404:SF0">
    <property type="entry name" value="N-ACETYLMURAMOYL-L-ALANINE AMIDASE AMIC"/>
    <property type="match status" value="1"/>
</dbReference>
<dbReference type="GO" id="GO:0042834">
    <property type="term" value="F:peptidoglycan binding"/>
    <property type="evidence" value="ECO:0007669"/>
    <property type="project" value="InterPro"/>
</dbReference>
<dbReference type="AlphaFoldDB" id="A0A174LH14"/>
<dbReference type="STRING" id="88431.ERS852423_00740"/>
<protein>
    <submittedName>
        <fullName evidence="3">Sporulation-specific N-acetylmuramoyl-L-alanine amidase</fullName>
        <ecNumber evidence="3">3.5.1.28</ecNumber>
    </submittedName>
</protein>
<evidence type="ECO:0000259" key="2">
    <source>
        <dbReference type="PROSITE" id="PS51724"/>
    </source>
</evidence>
<dbReference type="PANTHER" id="PTHR30404">
    <property type="entry name" value="N-ACETYLMURAMOYL-L-ALANINE AMIDASE"/>
    <property type="match status" value="1"/>
</dbReference>
<keyword evidence="1 3" id="KW-0378">Hydrolase</keyword>
<dbReference type="CDD" id="cd02696">
    <property type="entry name" value="MurNAc-LAA"/>
    <property type="match status" value="1"/>
</dbReference>
<dbReference type="SUPFAM" id="SSF110997">
    <property type="entry name" value="Sporulation related repeat"/>
    <property type="match status" value="1"/>
</dbReference>
<dbReference type="OrthoDB" id="9772024at2"/>
<dbReference type="GeneID" id="96227969"/>
<dbReference type="SMART" id="SM00646">
    <property type="entry name" value="Ami_3"/>
    <property type="match status" value="1"/>
</dbReference>
<sequence length="260" mass="29426">MAYSIMLDAGHGGTKDPGAVYKGRQEKDDNLRLVLAIGEILSERGLDVRYTRTTDVYETPYEKAMKANNAGVDLFISIHRNSFPADNEVEGVESLIYDLSGLKYKMAQDINEQLEGVGFVNLGVKARPDLVVLKRTKMPAILVEAGFLNSDTDNRLFDDNFEDIAQAIADGILDTLESNGLIKEEKVPVYRVQVGLFRNQRYANRLQNELLEQEYPVYIDRSGPYYRVYVGEFDNLNDAVQMERRLKRAGYQTLIVQGKI</sequence>
<dbReference type="GO" id="GO:0008745">
    <property type="term" value="F:N-acetylmuramoyl-L-alanine amidase activity"/>
    <property type="evidence" value="ECO:0007669"/>
    <property type="project" value="UniProtKB-EC"/>
</dbReference>
<reference evidence="3 4" key="1">
    <citation type="submission" date="2015-09" db="EMBL/GenBank/DDBJ databases">
        <authorList>
            <consortium name="Pathogen Informatics"/>
        </authorList>
    </citation>
    <scope>NUCLEOTIDE SEQUENCE [LARGE SCALE GENOMIC DNA]</scope>
    <source>
        <strain evidence="3 4">2789STDY5834914</strain>
    </source>
</reference>
<gene>
    <name evidence="3" type="primary">cwlC</name>
    <name evidence="3" type="ORF">ERS852526_00666</name>
</gene>
<dbReference type="GO" id="GO:0009253">
    <property type="term" value="P:peptidoglycan catabolic process"/>
    <property type="evidence" value="ECO:0007669"/>
    <property type="project" value="InterPro"/>
</dbReference>
<organism evidence="3 4">
    <name type="scientific">Dorea longicatena</name>
    <dbReference type="NCBI Taxonomy" id="88431"/>
    <lineage>
        <taxon>Bacteria</taxon>
        <taxon>Bacillati</taxon>
        <taxon>Bacillota</taxon>
        <taxon>Clostridia</taxon>
        <taxon>Lachnospirales</taxon>
        <taxon>Lachnospiraceae</taxon>
        <taxon>Dorea</taxon>
    </lineage>
</organism>
<dbReference type="SUPFAM" id="SSF53187">
    <property type="entry name" value="Zn-dependent exopeptidases"/>
    <property type="match status" value="1"/>
</dbReference>
<evidence type="ECO:0000313" key="3">
    <source>
        <dbReference type="EMBL" id="CUP20920.1"/>
    </source>
</evidence>
<dbReference type="Pfam" id="PF01520">
    <property type="entry name" value="Amidase_3"/>
    <property type="match status" value="1"/>
</dbReference>
<accession>A0A174LH14</accession>
<dbReference type="InterPro" id="IPR002508">
    <property type="entry name" value="MurNAc-LAA_cat"/>
</dbReference>
<dbReference type="InterPro" id="IPR007730">
    <property type="entry name" value="SPOR-like_dom"/>
</dbReference>
<dbReference type="RefSeq" id="WP_055281914.1">
    <property type="nucleotide sequence ID" value="NZ_CZAY01000004.1"/>
</dbReference>
<dbReference type="GO" id="GO:0030288">
    <property type="term" value="C:outer membrane-bounded periplasmic space"/>
    <property type="evidence" value="ECO:0007669"/>
    <property type="project" value="TreeGrafter"/>
</dbReference>
<dbReference type="Proteomes" id="UP000095485">
    <property type="component" value="Unassembled WGS sequence"/>
</dbReference>
<dbReference type="InterPro" id="IPR050695">
    <property type="entry name" value="N-acetylmuramoyl_amidase_3"/>
</dbReference>
<dbReference type="Pfam" id="PF05036">
    <property type="entry name" value="SPOR"/>
    <property type="match status" value="1"/>
</dbReference>